<reference evidence="1 2" key="1">
    <citation type="journal article" date="2011" name="Science">
        <title>The Selaginella genome identifies genetic changes associated with the evolution of vascular plants.</title>
        <authorList>
            <person name="Banks J.A."/>
            <person name="Nishiyama T."/>
            <person name="Hasebe M."/>
            <person name="Bowman J.L."/>
            <person name="Gribskov M."/>
            <person name="dePamphilis C."/>
            <person name="Albert V.A."/>
            <person name="Aono N."/>
            <person name="Aoyama T."/>
            <person name="Ambrose B.A."/>
            <person name="Ashton N.W."/>
            <person name="Axtell M.J."/>
            <person name="Barker E."/>
            <person name="Barker M.S."/>
            <person name="Bennetzen J.L."/>
            <person name="Bonawitz N.D."/>
            <person name="Chapple C."/>
            <person name="Cheng C."/>
            <person name="Correa L.G."/>
            <person name="Dacre M."/>
            <person name="DeBarry J."/>
            <person name="Dreyer I."/>
            <person name="Elias M."/>
            <person name="Engstrom E.M."/>
            <person name="Estelle M."/>
            <person name="Feng L."/>
            <person name="Finet C."/>
            <person name="Floyd S.K."/>
            <person name="Frommer W.B."/>
            <person name="Fujita T."/>
            <person name="Gramzow L."/>
            <person name="Gutensohn M."/>
            <person name="Harholt J."/>
            <person name="Hattori M."/>
            <person name="Heyl A."/>
            <person name="Hirai T."/>
            <person name="Hiwatashi Y."/>
            <person name="Ishikawa M."/>
            <person name="Iwata M."/>
            <person name="Karol K.G."/>
            <person name="Koehler B."/>
            <person name="Kolukisaoglu U."/>
            <person name="Kubo M."/>
            <person name="Kurata T."/>
            <person name="Lalonde S."/>
            <person name="Li K."/>
            <person name="Li Y."/>
            <person name="Litt A."/>
            <person name="Lyons E."/>
            <person name="Manning G."/>
            <person name="Maruyama T."/>
            <person name="Michael T.P."/>
            <person name="Mikami K."/>
            <person name="Miyazaki S."/>
            <person name="Morinaga S."/>
            <person name="Murata T."/>
            <person name="Mueller-Roeber B."/>
            <person name="Nelson D.R."/>
            <person name="Obara M."/>
            <person name="Oguri Y."/>
            <person name="Olmstead R.G."/>
            <person name="Onodera N."/>
            <person name="Petersen B.L."/>
            <person name="Pils B."/>
            <person name="Prigge M."/>
            <person name="Rensing S.A."/>
            <person name="Riano-Pachon D.M."/>
            <person name="Roberts A.W."/>
            <person name="Sato Y."/>
            <person name="Scheller H.V."/>
            <person name="Schulz B."/>
            <person name="Schulz C."/>
            <person name="Shakirov E.V."/>
            <person name="Shibagaki N."/>
            <person name="Shinohara N."/>
            <person name="Shippen D.E."/>
            <person name="Soerensen I."/>
            <person name="Sotooka R."/>
            <person name="Sugimoto N."/>
            <person name="Sugita M."/>
            <person name="Sumikawa N."/>
            <person name="Tanurdzic M."/>
            <person name="Theissen G."/>
            <person name="Ulvskov P."/>
            <person name="Wakazuki S."/>
            <person name="Weng J.K."/>
            <person name="Willats W.W."/>
            <person name="Wipf D."/>
            <person name="Wolf P.G."/>
            <person name="Yang L."/>
            <person name="Zimmer A.D."/>
            <person name="Zhu Q."/>
            <person name="Mitros T."/>
            <person name="Hellsten U."/>
            <person name="Loque D."/>
            <person name="Otillar R."/>
            <person name="Salamov A."/>
            <person name="Schmutz J."/>
            <person name="Shapiro H."/>
            <person name="Lindquist E."/>
            <person name="Lucas S."/>
            <person name="Rokhsar D."/>
            <person name="Grigoriev I.V."/>
        </authorList>
    </citation>
    <scope>NUCLEOTIDE SEQUENCE [LARGE SCALE GENOMIC DNA]</scope>
</reference>
<gene>
    <name evidence="1" type="ORF">SELMODRAFT_429909</name>
</gene>
<dbReference type="Proteomes" id="UP000001514">
    <property type="component" value="Unassembled WGS sequence"/>
</dbReference>
<keyword evidence="2" id="KW-1185">Reference proteome</keyword>
<evidence type="ECO:0000313" key="1">
    <source>
        <dbReference type="EMBL" id="EFJ07342.1"/>
    </source>
</evidence>
<accession>D8T7Q3</accession>
<protein>
    <submittedName>
        <fullName evidence="1">Uncharacterized protein</fullName>
    </submittedName>
</protein>
<sequence length="171" mass="19365">MATGHKDCKRKQNNGFVVPRYDGEDEEDQVLEGLVPLLTALAKLDDLLPRWRGSGLASVREWFMNVSIHCGQISRTGIVQRRIRKRGEMCDKRSKLGGGVSTDYYGNGIQDKKEELERKAEGISKVFKSVYRFTAKSLPTVLYLSPYLIHIEMIQDEKKSLKALKGVEDCS</sequence>
<dbReference type="HOGENOM" id="CLU_1565544_0_0_1"/>
<evidence type="ECO:0000313" key="2">
    <source>
        <dbReference type="Proteomes" id="UP000001514"/>
    </source>
</evidence>
<name>D8T7Q3_SELML</name>
<organism evidence="2">
    <name type="scientific">Selaginella moellendorffii</name>
    <name type="common">Spikemoss</name>
    <dbReference type="NCBI Taxonomy" id="88036"/>
    <lineage>
        <taxon>Eukaryota</taxon>
        <taxon>Viridiplantae</taxon>
        <taxon>Streptophyta</taxon>
        <taxon>Embryophyta</taxon>
        <taxon>Tracheophyta</taxon>
        <taxon>Lycopodiopsida</taxon>
        <taxon>Selaginellales</taxon>
        <taxon>Selaginellaceae</taxon>
        <taxon>Selaginella</taxon>
    </lineage>
</organism>
<dbReference type="InParanoid" id="D8T7Q3"/>
<dbReference type="EMBL" id="GL377686">
    <property type="protein sequence ID" value="EFJ07342.1"/>
    <property type="molecule type" value="Genomic_DNA"/>
</dbReference>
<proteinExistence type="predicted"/>
<dbReference type="AlphaFoldDB" id="D8T7Q3"/>
<dbReference type="Gramene" id="EFJ07342">
    <property type="protein sequence ID" value="EFJ07342"/>
    <property type="gene ID" value="SELMODRAFT_429909"/>
</dbReference>
<dbReference type="KEGG" id="smo:SELMODRAFT_429909"/>